<name>A0AAE1MU00_9FABA</name>
<dbReference type="AlphaFoldDB" id="A0AAE1MU00"/>
<dbReference type="InterPro" id="IPR001245">
    <property type="entry name" value="Ser-Thr/Tyr_kinase_cat_dom"/>
</dbReference>
<evidence type="ECO:0000313" key="3">
    <source>
        <dbReference type="Proteomes" id="UP001293593"/>
    </source>
</evidence>
<proteinExistence type="predicted"/>
<accession>A0AAE1MU00</accession>
<dbReference type="InterPro" id="IPR000719">
    <property type="entry name" value="Prot_kinase_dom"/>
</dbReference>
<dbReference type="Gene3D" id="1.10.510.10">
    <property type="entry name" value="Transferase(Phosphotransferase) domain 1"/>
    <property type="match status" value="1"/>
</dbReference>
<dbReference type="GO" id="GO:0005524">
    <property type="term" value="F:ATP binding"/>
    <property type="evidence" value="ECO:0007669"/>
    <property type="project" value="InterPro"/>
</dbReference>
<comment type="caution">
    <text evidence="2">The sequence shown here is derived from an EMBL/GenBank/DDBJ whole genome shotgun (WGS) entry which is preliminary data.</text>
</comment>
<dbReference type="GO" id="GO:0004672">
    <property type="term" value="F:protein kinase activity"/>
    <property type="evidence" value="ECO:0007669"/>
    <property type="project" value="InterPro"/>
</dbReference>
<organism evidence="2 3">
    <name type="scientific">Acacia crassicarpa</name>
    <name type="common">northern wattle</name>
    <dbReference type="NCBI Taxonomy" id="499986"/>
    <lineage>
        <taxon>Eukaryota</taxon>
        <taxon>Viridiplantae</taxon>
        <taxon>Streptophyta</taxon>
        <taxon>Embryophyta</taxon>
        <taxon>Tracheophyta</taxon>
        <taxon>Spermatophyta</taxon>
        <taxon>Magnoliopsida</taxon>
        <taxon>eudicotyledons</taxon>
        <taxon>Gunneridae</taxon>
        <taxon>Pentapetalae</taxon>
        <taxon>rosids</taxon>
        <taxon>fabids</taxon>
        <taxon>Fabales</taxon>
        <taxon>Fabaceae</taxon>
        <taxon>Caesalpinioideae</taxon>
        <taxon>mimosoid clade</taxon>
        <taxon>Acacieae</taxon>
        <taxon>Acacia</taxon>
    </lineage>
</organism>
<dbReference type="SUPFAM" id="SSF56112">
    <property type="entry name" value="Protein kinase-like (PK-like)"/>
    <property type="match status" value="1"/>
</dbReference>
<dbReference type="EMBL" id="JAWXYG010000003">
    <property type="protein sequence ID" value="KAK4278109.1"/>
    <property type="molecule type" value="Genomic_DNA"/>
</dbReference>
<sequence>MDSFYVVGASLGNSYVKISSEETSGEVYSFIPAQACCVLEFVPGGTLKKLLMKNRRKKLDFGVAIKLALDLSRGLSYLYVKKIVHHDVKT</sequence>
<dbReference type="Pfam" id="PF07714">
    <property type="entry name" value="PK_Tyr_Ser-Thr"/>
    <property type="match status" value="1"/>
</dbReference>
<evidence type="ECO:0000259" key="1">
    <source>
        <dbReference type="PROSITE" id="PS50011"/>
    </source>
</evidence>
<dbReference type="InterPro" id="IPR011009">
    <property type="entry name" value="Kinase-like_dom_sf"/>
</dbReference>
<feature type="domain" description="Protein kinase" evidence="1">
    <location>
        <begin position="1"/>
        <end position="90"/>
    </location>
</feature>
<gene>
    <name evidence="2" type="ORF">QN277_016001</name>
</gene>
<evidence type="ECO:0000313" key="2">
    <source>
        <dbReference type="EMBL" id="KAK4278109.1"/>
    </source>
</evidence>
<reference evidence="2" key="1">
    <citation type="submission" date="2023-10" db="EMBL/GenBank/DDBJ databases">
        <title>Chromosome-level genome of the transformable northern wattle, Acacia crassicarpa.</title>
        <authorList>
            <person name="Massaro I."/>
            <person name="Sinha N.R."/>
            <person name="Poethig S."/>
            <person name="Leichty A.R."/>
        </authorList>
    </citation>
    <scope>NUCLEOTIDE SEQUENCE</scope>
    <source>
        <strain evidence="2">Acra3RX</strain>
        <tissue evidence="2">Leaf</tissue>
    </source>
</reference>
<protein>
    <recommendedName>
        <fullName evidence="1">Protein kinase domain-containing protein</fullName>
    </recommendedName>
</protein>
<keyword evidence="3" id="KW-1185">Reference proteome</keyword>
<dbReference type="PROSITE" id="PS50011">
    <property type="entry name" value="PROTEIN_KINASE_DOM"/>
    <property type="match status" value="1"/>
</dbReference>
<dbReference type="Proteomes" id="UP001293593">
    <property type="component" value="Unassembled WGS sequence"/>
</dbReference>